<dbReference type="GO" id="GO:0042597">
    <property type="term" value="C:periplasmic space"/>
    <property type="evidence" value="ECO:0007669"/>
    <property type="project" value="UniProtKB-SubCell"/>
</dbReference>
<evidence type="ECO:0000256" key="4">
    <source>
        <dbReference type="ARBA" id="ARBA00022723"/>
    </source>
</evidence>
<evidence type="ECO:0000256" key="9">
    <source>
        <dbReference type="PIRSR" id="PIRSR000005-2"/>
    </source>
</evidence>
<evidence type="ECO:0000256" key="8">
    <source>
        <dbReference type="PIRSR" id="PIRSR000005-1"/>
    </source>
</evidence>
<evidence type="ECO:0000256" key="3">
    <source>
        <dbReference type="ARBA" id="ARBA00022617"/>
    </source>
</evidence>
<keyword evidence="5" id="KW-0574">Periplasm</keyword>
<dbReference type="InterPro" id="IPR036909">
    <property type="entry name" value="Cyt_c-like_dom_sf"/>
</dbReference>
<evidence type="ECO:0000256" key="7">
    <source>
        <dbReference type="ARBA" id="ARBA00023004"/>
    </source>
</evidence>
<feature type="binding site" description="covalent" evidence="8">
    <location>
        <position position="140"/>
    </location>
    <ligand>
        <name>heme c</name>
        <dbReference type="ChEBI" id="CHEBI:61717"/>
        <label>2</label>
    </ligand>
</feature>
<evidence type="ECO:0000256" key="5">
    <source>
        <dbReference type="ARBA" id="ARBA00022764"/>
    </source>
</evidence>
<evidence type="ECO:0000259" key="10">
    <source>
        <dbReference type="PROSITE" id="PS51007"/>
    </source>
</evidence>
<accession>A0A1M7UC53</accession>
<dbReference type="AlphaFoldDB" id="A0A1M7UC53"/>
<dbReference type="GO" id="GO:0005506">
    <property type="term" value="F:iron ion binding"/>
    <property type="evidence" value="ECO:0007669"/>
    <property type="project" value="InterPro"/>
</dbReference>
<feature type="binding site" description="covalent" evidence="8">
    <location>
        <position position="48"/>
    </location>
    <ligand>
        <name>heme c</name>
        <dbReference type="ChEBI" id="CHEBI:61717"/>
        <label>1</label>
    </ligand>
</feature>
<dbReference type="PROSITE" id="PS51007">
    <property type="entry name" value="CYTC"/>
    <property type="match status" value="2"/>
</dbReference>
<keyword evidence="3 8" id="KW-0349">Heme</keyword>
<dbReference type="EMBL" id="LT670849">
    <property type="protein sequence ID" value="SHN80525.1"/>
    <property type="molecule type" value="Genomic_DNA"/>
</dbReference>
<dbReference type="Gene3D" id="1.10.760.10">
    <property type="entry name" value="Cytochrome c-like domain"/>
    <property type="match status" value="2"/>
</dbReference>
<keyword evidence="6" id="KW-0249">Electron transport</keyword>
<feature type="binding site" description="axial binding residue" evidence="9">
    <location>
        <position position="91"/>
    </location>
    <ligand>
        <name>heme c</name>
        <dbReference type="ChEBI" id="CHEBI:61717"/>
        <label>1</label>
    </ligand>
    <ligandPart>
        <name>Fe</name>
        <dbReference type="ChEBI" id="CHEBI:18248"/>
    </ligandPart>
</feature>
<evidence type="ECO:0000256" key="2">
    <source>
        <dbReference type="ARBA" id="ARBA00022448"/>
    </source>
</evidence>
<dbReference type="SUPFAM" id="SSF46626">
    <property type="entry name" value="Cytochrome c"/>
    <property type="match status" value="2"/>
</dbReference>
<name>A0A1M7UC53_9BRAD</name>
<organism evidence="11 12">
    <name type="scientific">Bradyrhizobium erythrophlei</name>
    <dbReference type="NCBI Taxonomy" id="1437360"/>
    <lineage>
        <taxon>Bacteria</taxon>
        <taxon>Pseudomonadati</taxon>
        <taxon>Pseudomonadota</taxon>
        <taxon>Alphaproteobacteria</taxon>
        <taxon>Hyphomicrobiales</taxon>
        <taxon>Nitrobacteraceae</taxon>
        <taxon>Bradyrhizobium</taxon>
    </lineage>
</organism>
<keyword evidence="2" id="KW-0813">Transport</keyword>
<reference evidence="12" key="1">
    <citation type="submission" date="2016-11" db="EMBL/GenBank/DDBJ databases">
        <authorList>
            <person name="Varghese N."/>
            <person name="Submissions S."/>
        </authorList>
    </citation>
    <scope>NUCLEOTIDE SEQUENCE [LARGE SCALE GENOMIC DNA]</scope>
    <source>
        <strain evidence="12">GAS401</strain>
    </source>
</reference>
<gene>
    <name evidence="11" type="ORF">SAMN05444170_4402</name>
</gene>
<feature type="binding site" description="axial binding residue" evidence="9">
    <location>
        <position position="144"/>
    </location>
    <ligand>
        <name>heme c</name>
        <dbReference type="ChEBI" id="CHEBI:61717"/>
        <label>2</label>
    </ligand>
    <ligandPart>
        <name>Fe</name>
        <dbReference type="ChEBI" id="CHEBI:18248"/>
    </ligandPart>
</feature>
<protein>
    <recommendedName>
        <fullName evidence="10">Cytochrome c domain-containing protein</fullName>
    </recommendedName>
</protein>
<dbReference type="PANTHER" id="PTHR33751:SF9">
    <property type="entry name" value="CYTOCHROME C4"/>
    <property type="match status" value="1"/>
</dbReference>
<dbReference type="GO" id="GO:0020037">
    <property type="term" value="F:heme binding"/>
    <property type="evidence" value="ECO:0007669"/>
    <property type="project" value="InterPro"/>
</dbReference>
<dbReference type="InterPro" id="IPR009056">
    <property type="entry name" value="Cyt_c-like_dom"/>
</dbReference>
<dbReference type="GO" id="GO:0009055">
    <property type="term" value="F:electron transfer activity"/>
    <property type="evidence" value="ECO:0007669"/>
    <property type="project" value="InterPro"/>
</dbReference>
<feature type="binding site" description="covalent" evidence="8">
    <location>
        <position position="51"/>
    </location>
    <ligand>
        <name>heme c</name>
        <dbReference type="ChEBI" id="CHEBI:61717"/>
        <label>1</label>
    </ligand>
</feature>
<feature type="binding site" description="covalent" evidence="8">
    <location>
        <position position="143"/>
    </location>
    <ligand>
        <name>heme c</name>
        <dbReference type="ChEBI" id="CHEBI:61717"/>
        <label>2</label>
    </ligand>
</feature>
<evidence type="ECO:0000256" key="1">
    <source>
        <dbReference type="ARBA" id="ARBA00004418"/>
    </source>
</evidence>
<feature type="domain" description="Cytochrome c" evidence="10">
    <location>
        <begin position="22"/>
        <end position="114"/>
    </location>
</feature>
<evidence type="ECO:0000256" key="6">
    <source>
        <dbReference type="ARBA" id="ARBA00022982"/>
    </source>
</evidence>
<evidence type="ECO:0000313" key="11">
    <source>
        <dbReference type="EMBL" id="SHN80525.1"/>
    </source>
</evidence>
<dbReference type="PANTHER" id="PTHR33751">
    <property type="entry name" value="CBB3-TYPE CYTOCHROME C OXIDASE SUBUNIT FIXP"/>
    <property type="match status" value="1"/>
</dbReference>
<dbReference type="Proteomes" id="UP000184096">
    <property type="component" value="Chromosome I"/>
</dbReference>
<keyword evidence="7 9" id="KW-0408">Iron</keyword>
<feature type="binding site" description="axial binding residue" evidence="9">
    <location>
        <position position="52"/>
    </location>
    <ligand>
        <name>heme c</name>
        <dbReference type="ChEBI" id="CHEBI:61717"/>
        <label>1</label>
    </ligand>
    <ligandPart>
        <name>Fe</name>
        <dbReference type="ChEBI" id="CHEBI:18248"/>
    </ligandPart>
</feature>
<comment type="subcellular location">
    <subcellularLocation>
        <location evidence="1">Periplasm</location>
    </subcellularLocation>
</comment>
<sequence length="205" mass="22704">MRSRFFWKLAKAKMSIRFYSIIAGSVAAMVFAITPLCAQTLDEKVQVCSGCHGENGKPVDKTIPIIWGQQTGYLYIQLRDFKRGDRRSEIMQPIASTFERDDMLAVAEYFSKKPWPDLGQPRASKDVSQRALTANSSIGCTGCHLDHFQGDSTVPRLAGQGRDYLAKTMADFRTRARGNNPGMSDLMIATAPEDLTALAEYLAGL</sequence>
<feature type="binding site" description="axial binding residue" evidence="9">
    <location>
        <position position="183"/>
    </location>
    <ligand>
        <name>heme c</name>
        <dbReference type="ChEBI" id="CHEBI:61717"/>
        <label>2</label>
    </ligand>
    <ligandPart>
        <name>Fe</name>
        <dbReference type="ChEBI" id="CHEBI:18248"/>
    </ligandPart>
</feature>
<proteinExistence type="predicted"/>
<dbReference type="PIRSF" id="PIRSF000005">
    <property type="entry name" value="Cytochrome_c4"/>
    <property type="match status" value="1"/>
</dbReference>
<keyword evidence="4 9" id="KW-0479">Metal-binding</keyword>
<feature type="domain" description="Cytochrome c" evidence="10">
    <location>
        <begin position="125"/>
        <end position="205"/>
    </location>
</feature>
<dbReference type="InterPro" id="IPR024167">
    <property type="entry name" value="Cytochrome_c4-like"/>
</dbReference>
<dbReference type="InterPro" id="IPR050597">
    <property type="entry name" value="Cytochrome_c_Oxidase_Subunit"/>
</dbReference>
<keyword evidence="12" id="KW-1185">Reference proteome</keyword>
<comment type="PTM">
    <text evidence="8">Binds 2 heme c groups covalently per subunit.</text>
</comment>
<evidence type="ECO:0000313" key="12">
    <source>
        <dbReference type="Proteomes" id="UP000184096"/>
    </source>
</evidence>